<gene>
    <name evidence="1" type="ORF">CISG_04026</name>
</gene>
<organism evidence="1 2">
    <name type="scientific">Coccidioides immitis RMSCC 3703</name>
    <dbReference type="NCBI Taxonomy" id="454286"/>
    <lineage>
        <taxon>Eukaryota</taxon>
        <taxon>Fungi</taxon>
        <taxon>Dikarya</taxon>
        <taxon>Ascomycota</taxon>
        <taxon>Pezizomycotina</taxon>
        <taxon>Eurotiomycetes</taxon>
        <taxon>Eurotiomycetidae</taxon>
        <taxon>Onygenales</taxon>
        <taxon>Onygenaceae</taxon>
        <taxon>Coccidioides</taxon>
    </lineage>
</organism>
<reference evidence="2" key="1">
    <citation type="journal article" date="2010" name="Genome Res.">
        <title>Population genomic sequencing of Coccidioides fungi reveals recent hybridization and transposon control.</title>
        <authorList>
            <person name="Neafsey D.E."/>
            <person name="Barker B.M."/>
            <person name="Sharpton T.J."/>
            <person name="Stajich J.E."/>
            <person name="Park D.J."/>
            <person name="Whiston E."/>
            <person name="Hung C.-Y."/>
            <person name="McMahan C."/>
            <person name="White J."/>
            <person name="Sykes S."/>
            <person name="Heiman D."/>
            <person name="Young S."/>
            <person name="Zeng Q."/>
            <person name="Abouelleil A."/>
            <person name="Aftuck L."/>
            <person name="Bessette D."/>
            <person name="Brown A."/>
            <person name="FitzGerald M."/>
            <person name="Lui A."/>
            <person name="Macdonald J.P."/>
            <person name="Priest M."/>
            <person name="Orbach M.J."/>
            <person name="Galgiani J.N."/>
            <person name="Kirkland T.N."/>
            <person name="Cole G.T."/>
            <person name="Birren B.W."/>
            <person name="Henn M.R."/>
            <person name="Taylor J.W."/>
            <person name="Rounsley S.D."/>
        </authorList>
    </citation>
    <scope>NUCLEOTIDE SEQUENCE [LARGE SCALE GENOMIC DNA]</scope>
    <source>
        <strain evidence="2">RMSCC 3703</strain>
    </source>
</reference>
<name>A0A0J8TK67_COCIT</name>
<evidence type="ECO:0000313" key="1">
    <source>
        <dbReference type="EMBL" id="KMU74097.1"/>
    </source>
</evidence>
<dbReference type="OrthoDB" id="3538597at2759"/>
<dbReference type="EMBL" id="DS268133">
    <property type="protein sequence ID" value="KMU74097.1"/>
    <property type="molecule type" value="Genomic_DNA"/>
</dbReference>
<evidence type="ECO:0000313" key="2">
    <source>
        <dbReference type="Proteomes" id="UP000054559"/>
    </source>
</evidence>
<dbReference type="STRING" id="454286.A0A0J8TK67"/>
<sequence length="744" mass="84104">MGPKKKLSREKERQLVDQHNIKFDGPIQPSEWPTSYAQIFRKVRDIEKVRSDEYCSSQRNDLLEAQRNRTFNRASNLVNAAYECRISSLDEENWRRKTEDFLLKRFSSDSKWYRTMPQVSLDFRIPSCSTLLWALETFPDSAHKICLCSYNQTGVVNRETLRKPFVWRTNAPVVHDAISEIGTRQPDIIVGLTETPELKNASEEYQGLVFSPIKGEGCGVFHFLILEAKSESGGPGFSSVEIQTAFPIKTVLNVQKALNEATGNTILPLVWFLAYQGDEWRVYACYLDGDKTRVIDLWHGTILRHDCALQLLLIIDFIWDWARNVYRREIFRCLGIGNRVNQFTGSSIENDIFFDSDILDEGSDFETESTMNADDLSATASGVFDMSISPVDECDDARIESTISTPDIINLSTPARDDIDVITANPDGRHEESNAGPVIRNANQVFFSFRHLMLPESRDSLIEILAAIKPGVSIIDNARYLLTFLDTESAVVVTRLFVTELEELWTETRSGQSELLDGAVVAHISFRTYFRPTDWHLVRQLSCITASCEAINALASIVWDGFSSLCRELGRAPKPTLDIARDLRLLFGADSAGAAAVNLCLSLQFAEGHYRWIKEARQSSNALWVALEENIPGIPLSSISFHSSTVSIVVHDSCAIDTLDQFERFGIATRSDGAIILKRPIAWLQSCPKYCLVVFDNSDIEDPDNVRHKLLQVLSNKGLYLENGYRKEEADQEALELWLENYIS</sequence>
<protein>
    <submittedName>
        <fullName evidence="1">Uncharacterized protein</fullName>
    </submittedName>
</protein>
<dbReference type="Proteomes" id="UP000054559">
    <property type="component" value="Unassembled WGS sequence"/>
</dbReference>
<proteinExistence type="predicted"/>
<dbReference type="AlphaFoldDB" id="A0A0J8TK67"/>
<accession>A0A0J8TK67</accession>